<protein>
    <submittedName>
        <fullName evidence="5">AraC family transcriptional regulator</fullName>
    </submittedName>
</protein>
<dbReference type="InterPro" id="IPR018060">
    <property type="entry name" value="HTH_AraC"/>
</dbReference>
<dbReference type="SUPFAM" id="SSF46689">
    <property type="entry name" value="Homeodomain-like"/>
    <property type="match status" value="1"/>
</dbReference>
<dbReference type="InterPro" id="IPR037923">
    <property type="entry name" value="HTH-like"/>
</dbReference>
<evidence type="ECO:0000256" key="1">
    <source>
        <dbReference type="ARBA" id="ARBA00023015"/>
    </source>
</evidence>
<comment type="caution">
    <text evidence="5">The sequence shown here is derived from an EMBL/GenBank/DDBJ whole genome shotgun (WGS) entry which is preliminary data.</text>
</comment>
<dbReference type="Proteomes" id="UP000297861">
    <property type="component" value="Unassembled WGS sequence"/>
</dbReference>
<proteinExistence type="predicted"/>
<dbReference type="RefSeq" id="WP_035331675.1">
    <property type="nucleotide sequence ID" value="NZ_JAWZLG010000068.1"/>
</dbReference>
<dbReference type="Gene3D" id="1.10.10.60">
    <property type="entry name" value="Homeodomain-like"/>
    <property type="match status" value="1"/>
</dbReference>
<dbReference type="Pfam" id="PF12833">
    <property type="entry name" value="HTH_18"/>
    <property type="match status" value="1"/>
</dbReference>
<dbReference type="GO" id="GO:0003700">
    <property type="term" value="F:DNA-binding transcription factor activity"/>
    <property type="evidence" value="ECO:0007669"/>
    <property type="project" value="InterPro"/>
</dbReference>
<gene>
    <name evidence="5" type="ORF">E2605_05070</name>
</gene>
<dbReference type="GO" id="GO:0043565">
    <property type="term" value="F:sequence-specific DNA binding"/>
    <property type="evidence" value="ECO:0007669"/>
    <property type="project" value="InterPro"/>
</dbReference>
<keyword evidence="3" id="KW-0804">Transcription</keyword>
<dbReference type="PROSITE" id="PS01124">
    <property type="entry name" value="HTH_ARAC_FAMILY_2"/>
    <property type="match status" value="1"/>
</dbReference>
<keyword evidence="2" id="KW-0238">DNA-binding</keyword>
<accession>A0A4Y8L6U8</accession>
<dbReference type="SMART" id="SM00342">
    <property type="entry name" value="HTH_ARAC"/>
    <property type="match status" value="1"/>
</dbReference>
<dbReference type="OrthoDB" id="1372329at2"/>
<evidence type="ECO:0000313" key="5">
    <source>
        <dbReference type="EMBL" id="TFD97991.1"/>
    </source>
</evidence>
<name>A0A4Y8L6U8_9BACT</name>
<reference evidence="5 6" key="1">
    <citation type="submission" date="2019-03" db="EMBL/GenBank/DDBJ databases">
        <title>San Antonio Military Medical Center submission to MRSN (WRAIR), pending publication.</title>
        <authorList>
            <person name="Blyth D.M."/>
            <person name="Mccarthy S.L."/>
            <person name="Schall S.E."/>
            <person name="Stam J.A."/>
            <person name="Ong A.C."/>
            <person name="Mcgann P.T."/>
        </authorList>
    </citation>
    <scope>NUCLEOTIDE SEQUENCE [LARGE SCALE GENOMIC DNA]</scope>
    <source>
        <strain evidence="5 6">MRSN571793</strain>
    </source>
</reference>
<sequence>MEPIEKISVDDILNKSANAHVVENIIFSESTEIPTDVLLDFPHIFEGVLLSICLGGTAEIKINLRKYTVSKNTLTIIFPNQIFEPIKRGQNLHTKTLFFPIDLLSDLPFPSNFDVAFKIGKQSCIKIPNEIMQELLTYFSLIENLHQRTDQAYRKEIAKGLLYTTIMQACSIYVDTECNTEIKSARKEELLHKFFRLMINHRKEIRNVAFYADKLFVTPKYLSSTLKKATGKTANEWINESVIIEAKSMLKRSNMTVLQISEELNFPNPSFFGRYFKQYAGMTPVEYRES</sequence>
<keyword evidence="6" id="KW-1185">Reference proteome</keyword>
<evidence type="ECO:0000259" key="4">
    <source>
        <dbReference type="PROSITE" id="PS01124"/>
    </source>
</evidence>
<dbReference type="PANTHER" id="PTHR43280">
    <property type="entry name" value="ARAC-FAMILY TRANSCRIPTIONAL REGULATOR"/>
    <property type="match status" value="1"/>
</dbReference>
<dbReference type="EMBL" id="SOML01000002">
    <property type="protein sequence ID" value="TFD97991.1"/>
    <property type="molecule type" value="Genomic_DNA"/>
</dbReference>
<feature type="domain" description="HTH araC/xylS-type" evidence="4">
    <location>
        <begin position="192"/>
        <end position="290"/>
    </location>
</feature>
<evidence type="ECO:0000256" key="2">
    <source>
        <dbReference type="ARBA" id="ARBA00023125"/>
    </source>
</evidence>
<dbReference type="InterPro" id="IPR009057">
    <property type="entry name" value="Homeodomain-like_sf"/>
</dbReference>
<dbReference type="PANTHER" id="PTHR43280:SF32">
    <property type="entry name" value="TRANSCRIPTIONAL REGULATORY PROTEIN"/>
    <property type="match status" value="1"/>
</dbReference>
<dbReference type="AlphaFoldDB" id="A0A4Y8L6U8"/>
<evidence type="ECO:0000313" key="6">
    <source>
        <dbReference type="Proteomes" id="UP000297861"/>
    </source>
</evidence>
<dbReference type="STRING" id="1121485.GCA_000426485_02472"/>
<evidence type="ECO:0000256" key="3">
    <source>
        <dbReference type="ARBA" id="ARBA00023163"/>
    </source>
</evidence>
<dbReference type="SUPFAM" id="SSF51215">
    <property type="entry name" value="Regulatory protein AraC"/>
    <property type="match status" value="1"/>
</dbReference>
<organism evidence="5 6">
    <name type="scientific">Dysgonomonas capnocytophagoides</name>
    <dbReference type="NCBI Taxonomy" id="45254"/>
    <lineage>
        <taxon>Bacteria</taxon>
        <taxon>Pseudomonadati</taxon>
        <taxon>Bacteroidota</taxon>
        <taxon>Bacteroidia</taxon>
        <taxon>Bacteroidales</taxon>
        <taxon>Dysgonomonadaceae</taxon>
        <taxon>Dysgonomonas</taxon>
    </lineage>
</organism>
<keyword evidence="1" id="KW-0805">Transcription regulation</keyword>